<keyword evidence="6" id="KW-0732">Signal</keyword>
<feature type="chain" id="PRO_5034736247" evidence="6">
    <location>
        <begin position="23"/>
        <end position="544"/>
    </location>
</feature>
<dbReference type="InterPro" id="IPR050271">
    <property type="entry name" value="UDP-glycosyltransferase"/>
</dbReference>
<dbReference type="SUPFAM" id="SSF53756">
    <property type="entry name" value="UDP-Glycosyltransferase/glycogen phosphorylase"/>
    <property type="match status" value="1"/>
</dbReference>
<evidence type="ECO:0000256" key="1">
    <source>
        <dbReference type="ARBA" id="ARBA00009995"/>
    </source>
</evidence>
<keyword evidence="3 4" id="KW-0808">Transferase</keyword>
<dbReference type="PANTHER" id="PTHR48043:SF159">
    <property type="entry name" value="EG:EG0003.4 PROTEIN-RELATED"/>
    <property type="match status" value="1"/>
</dbReference>
<dbReference type="Gene3D" id="3.40.50.2000">
    <property type="entry name" value="Glycogen Phosphorylase B"/>
    <property type="match status" value="1"/>
</dbReference>
<evidence type="ECO:0000256" key="2">
    <source>
        <dbReference type="ARBA" id="ARBA00022676"/>
    </source>
</evidence>
<dbReference type="CDD" id="cd03784">
    <property type="entry name" value="GT1_Gtf-like"/>
    <property type="match status" value="1"/>
</dbReference>
<accession>A0A8D8TLL6</accession>
<proteinExistence type="inferred from homology"/>
<dbReference type="InterPro" id="IPR035595">
    <property type="entry name" value="UDP_glycos_trans_CS"/>
</dbReference>
<reference evidence="7" key="1">
    <citation type="submission" date="2021-05" db="EMBL/GenBank/DDBJ databases">
        <authorList>
            <person name="Alioto T."/>
            <person name="Alioto T."/>
            <person name="Gomez Garrido J."/>
        </authorList>
    </citation>
    <scope>NUCLEOTIDE SEQUENCE</scope>
</reference>
<keyword evidence="5" id="KW-0472">Membrane</keyword>
<evidence type="ECO:0000256" key="4">
    <source>
        <dbReference type="RuleBase" id="RU003718"/>
    </source>
</evidence>
<keyword evidence="5" id="KW-0812">Transmembrane</keyword>
<keyword evidence="5" id="KW-1133">Transmembrane helix</keyword>
<dbReference type="EMBL" id="HBUF01300428">
    <property type="protein sequence ID" value="CAG6690981.1"/>
    <property type="molecule type" value="Transcribed_RNA"/>
</dbReference>
<dbReference type="PROSITE" id="PS00375">
    <property type="entry name" value="UDPGT"/>
    <property type="match status" value="1"/>
</dbReference>
<evidence type="ECO:0000256" key="6">
    <source>
        <dbReference type="SAM" id="SignalP"/>
    </source>
</evidence>
<evidence type="ECO:0000256" key="5">
    <source>
        <dbReference type="SAM" id="Phobius"/>
    </source>
</evidence>
<feature type="transmembrane region" description="Helical" evidence="5">
    <location>
        <begin position="491"/>
        <end position="512"/>
    </location>
</feature>
<dbReference type="AlphaFoldDB" id="A0A8D8TLL6"/>
<dbReference type="GO" id="GO:0008194">
    <property type="term" value="F:UDP-glycosyltransferase activity"/>
    <property type="evidence" value="ECO:0007669"/>
    <property type="project" value="InterPro"/>
</dbReference>
<dbReference type="InterPro" id="IPR002213">
    <property type="entry name" value="UDP_glucos_trans"/>
</dbReference>
<feature type="signal peptide" evidence="6">
    <location>
        <begin position="1"/>
        <end position="22"/>
    </location>
</feature>
<name>A0A8D8TLL6_9HEMI</name>
<evidence type="ECO:0000313" key="7">
    <source>
        <dbReference type="EMBL" id="CAG6690981.1"/>
    </source>
</evidence>
<dbReference type="FunFam" id="3.40.50.2000:FF:000021">
    <property type="entry name" value="UDP-glucuronosyltransferase"/>
    <property type="match status" value="1"/>
</dbReference>
<comment type="similarity">
    <text evidence="1 4">Belongs to the UDP-glycosyltransferase family.</text>
</comment>
<sequence>MFPSSYLLAGLLFLLIPSHLDGARILIVLPLPLWSHYQQFHLLWETLAQRGHEVTVYSAFPPTEVIPNFKHVNFTMTKSKEIFDTWNHSEVIKDQFVSSKMYEVTEFWYRFHTQRAIFNFGLLLSKEIFAHPTFHDLLESNEKYDLIITENFFGQESLAVLGHKFKAPIIAETSHGTPPNCYLLMGNPNLYSYIPDFKFTYSSRMNFMQRLQNTALGVLTHIVGDFWYFPQQDAIMRQFSKPGDNLPYIKTMMQNISATLIYSDPILEFQRPQVSNLIHVGGIHLKEEKLPKDLEDIMTKSAGGVIYVSFGSIIQTGKMSSEMQEQLFDAFSKIGLTVLWRWKGDLPENVPKNIILRSWFPQQAVLAHSNCRLFISHGGVSSIIETIHYGVPIVGVPLFNDQMANIQHVLELGAGVMLSYFNMTEESLSWATRTILNNPSYSRNAQAASQRFNDRQVPPLHNAVWWVEYVLRHHGAPHLRSAFDHLSWTEFLLLDVVAFVLGVLLVILYLLLRIVRAVKSCLMYPFRGTGNEKTKTIKKKGKVE</sequence>
<evidence type="ECO:0000256" key="3">
    <source>
        <dbReference type="ARBA" id="ARBA00022679"/>
    </source>
</evidence>
<keyword evidence="2 4" id="KW-0328">Glycosyltransferase</keyword>
<dbReference type="Pfam" id="PF00201">
    <property type="entry name" value="UDPGT"/>
    <property type="match status" value="1"/>
</dbReference>
<organism evidence="7">
    <name type="scientific">Cacopsylla melanoneura</name>
    <dbReference type="NCBI Taxonomy" id="428564"/>
    <lineage>
        <taxon>Eukaryota</taxon>
        <taxon>Metazoa</taxon>
        <taxon>Ecdysozoa</taxon>
        <taxon>Arthropoda</taxon>
        <taxon>Hexapoda</taxon>
        <taxon>Insecta</taxon>
        <taxon>Pterygota</taxon>
        <taxon>Neoptera</taxon>
        <taxon>Paraneoptera</taxon>
        <taxon>Hemiptera</taxon>
        <taxon>Sternorrhyncha</taxon>
        <taxon>Psylloidea</taxon>
        <taxon>Psyllidae</taxon>
        <taxon>Psyllinae</taxon>
        <taxon>Cacopsylla</taxon>
    </lineage>
</organism>
<dbReference type="PANTHER" id="PTHR48043">
    <property type="entry name" value="EG:EG0003.4 PROTEIN-RELATED"/>
    <property type="match status" value="1"/>
</dbReference>
<protein>
    <submittedName>
        <fullName evidence="7">2-hydroxyacylsphingosine 1-beta-galactosyltransferase</fullName>
    </submittedName>
</protein>